<dbReference type="InterPro" id="IPR052900">
    <property type="entry name" value="Phospholipid_Metab_Enz"/>
</dbReference>
<dbReference type="CDD" id="cd07389">
    <property type="entry name" value="MPP_PhoD"/>
    <property type="match status" value="1"/>
</dbReference>
<organism evidence="2 3">
    <name type="scientific">Obba rivulosa</name>
    <dbReference type="NCBI Taxonomy" id="1052685"/>
    <lineage>
        <taxon>Eukaryota</taxon>
        <taxon>Fungi</taxon>
        <taxon>Dikarya</taxon>
        <taxon>Basidiomycota</taxon>
        <taxon>Agaricomycotina</taxon>
        <taxon>Agaricomycetes</taxon>
        <taxon>Polyporales</taxon>
        <taxon>Gelatoporiaceae</taxon>
        <taxon>Obba</taxon>
    </lineage>
</organism>
<protein>
    <recommendedName>
        <fullName evidence="1">PhoD-like phosphatase metallophosphatase domain-containing protein</fullName>
    </recommendedName>
</protein>
<evidence type="ECO:0000259" key="1">
    <source>
        <dbReference type="Pfam" id="PF09423"/>
    </source>
</evidence>
<dbReference type="Pfam" id="PF09423">
    <property type="entry name" value="PhoD"/>
    <property type="match status" value="1"/>
</dbReference>
<evidence type="ECO:0000313" key="3">
    <source>
        <dbReference type="Proteomes" id="UP000250043"/>
    </source>
</evidence>
<dbReference type="Proteomes" id="UP000250043">
    <property type="component" value="Unassembled WGS sequence"/>
</dbReference>
<name>A0A8E2DSX0_9APHY</name>
<dbReference type="InterPro" id="IPR038607">
    <property type="entry name" value="PhoD-like_sf"/>
</dbReference>
<dbReference type="Gene3D" id="3.60.21.70">
    <property type="entry name" value="PhoD-like phosphatase"/>
    <property type="match status" value="1"/>
</dbReference>
<sequence>MAYYSAIISTLFRACVYVFLQVIPLRPAKFVLPTLYLLYLLSVYFQPIPSTGRWNIKVQGPGKDEKGGKESTVVAVAPKTTLLHAMYTLLYSTPSPIRKLRVANVLINTLLLAATIDFVIEPYFDDASGVVYTRVGAVYPDAVKIVVRYPAVNTTTNTVRIAWHSVDSFLDKNLAWKDGPIVKLTQDDDWVSTVKLGGLWPSTAYEYRLQYPNGTVLPYPANPIRFHTFPDHRFTSGSHFRFVSSSCMTTNFPYVPFQGRRIKGFDLLADYLWHDEPEPSDTSSTESEDNVDIFGQVSSAASEAVYTVSSVLESSVLEPLGTAVSPLAAAATPAPANTTKPPIEFMIFMGDFIYADVPVYFGDDKEAYRRLYRRNYQSPSFRKVYERLPIIHTYDDHEIANNFAGKSNDSTPPFPNASDAFRLYNAIANYDPPEEGQHYFDFRHGDVAFFVTDTRRYRSDVFTEDVASRTMLGEKQLAALYDWLGKVNNTATFKFLVSSVPFTSLWQHDAQTDSWAGFPVEKATLLNALHSVPNVVILSGDRHEFAAIQYNTEDGGNNVLELSTSPLSMFYIPFIRTLKLRSEEVVRKTREVMTAAEDGTNHTTTVIEEVPREEVVEYIATGNFKWSTIEVDTRDLAHPTLRVETIIDGKEAFKLTIAGKPVDIKSTTAVTSVTGSIFDMNE</sequence>
<dbReference type="InterPro" id="IPR029052">
    <property type="entry name" value="Metallo-depent_PP-like"/>
</dbReference>
<dbReference type="PANTHER" id="PTHR43606">
    <property type="entry name" value="PHOSPHATASE, PUTATIVE (AFU_ORTHOLOGUE AFUA_6G08710)-RELATED"/>
    <property type="match status" value="1"/>
</dbReference>
<reference evidence="2 3" key="1">
    <citation type="submission" date="2016-07" db="EMBL/GenBank/DDBJ databases">
        <title>Draft genome of the white-rot fungus Obba rivulosa 3A-2.</title>
        <authorList>
            <consortium name="DOE Joint Genome Institute"/>
            <person name="Miettinen O."/>
            <person name="Riley R."/>
            <person name="Acob R."/>
            <person name="Barry K."/>
            <person name="Cullen D."/>
            <person name="De Vries R."/>
            <person name="Hainaut M."/>
            <person name="Hatakka A."/>
            <person name="Henrissat B."/>
            <person name="Hilden K."/>
            <person name="Kuo R."/>
            <person name="Labutti K."/>
            <person name="Lipzen A."/>
            <person name="Makela M.R."/>
            <person name="Sandor L."/>
            <person name="Spatafora J.W."/>
            <person name="Grigoriev I.V."/>
            <person name="Hibbett D.S."/>
        </authorList>
    </citation>
    <scope>NUCLEOTIDE SEQUENCE [LARGE SCALE GENOMIC DNA]</scope>
    <source>
        <strain evidence="2 3">3A-2</strain>
    </source>
</reference>
<dbReference type="EMBL" id="KV722337">
    <property type="protein sequence ID" value="OCH95205.1"/>
    <property type="molecule type" value="Genomic_DNA"/>
</dbReference>
<proteinExistence type="predicted"/>
<dbReference type="OrthoDB" id="2100241at2759"/>
<feature type="domain" description="PhoD-like phosphatase metallophosphatase" evidence="1">
    <location>
        <begin position="342"/>
        <end position="577"/>
    </location>
</feature>
<keyword evidence="3" id="KW-1185">Reference proteome</keyword>
<evidence type="ECO:0000313" key="2">
    <source>
        <dbReference type="EMBL" id="OCH95205.1"/>
    </source>
</evidence>
<accession>A0A8E2DSX0</accession>
<dbReference type="SUPFAM" id="SSF56300">
    <property type="entry name" value="Metallo-dependent phosphatases"/>
    <property type="match status" value="1"/>
</dbReference>
<gene>
    <name evidence="2" type="ORF">OBBRIDRAFT_884039</name>
</gene>
<dbReference type="AlphaFoldDB" id="A0A8E2DSX0"/>
<dbReference type="InterPro" id="IPR018946">
    <property type="entry name" value="PhoD-like_MPP"/>
</dbReference>
<dbReference type="PANTHER" id="PTHR43606:SF2">
    <property type="entry name" value="ALKALINE PHOSPHATASE FAMILY PROTEIN (AFU_ORTHOLOGUE AFUA_5G03860)"/>
    <property type="match status" value="1"/>
</dbReference>